<keyword evidence="3" id="KW-1185">Reference proteome</keyword>
<protein>
    <submittedName>
        <fullName evidence="2">Cell envelope integrity protein CreD</fullName>
    </submittedName>
</protein>
<dbReference type="PANTHER" id="PTHR30092:SF0">
    <property type="entry name" value="INNER MEMBRANE PROTEIN CRED"/>
    <property type="match status" value="1"/>
</dbReference>
<dbReference type="NCBIfam" id="NF008712">
    <property type="entry name" value="PRK11715.1-1"/>
    <property type="match status" value="1"/>
</dbReference>
<feature type="transmembrane region" description="Helical" evidence="1">
    <location>
        <begin position="7"/>
        <end position="27"/>
    </location>
</feature>
<comment type="caution">
    <text evidence="2">The sequence shown here is derived from an EMBL/GenBank/DDBJ whole genome shotgun (WGS) entry which is preliminary data.</text>
</comment>
<sequence>MTSLKLLLRFAIVGGLALLLLIPLLLIRGTINERERYRDEAVERVAQSYAGEQTLVGPVRVLPWTQTREVEVAVEGSAQRKTELRTEQGYDLQMPARLDVQGKLETDERRIGLFKVPVYRWHAQLSAEFAESRYNAVPGRVYGRPYLALGLSDVRGLVGTPNLRVDGKSVTLQPGAGVMQDTSKGLHAPLSVLADASQGVLAEGGKVQLEFVLGGTRSLSVAPIGDDTRVALNSPWQHPLFGGSFLPNERSIDGSGFKAEWAVSSLASAAQTQLVRAIRGEGGSVEALNVALVDPVDVYTQADRATKYGILFVLLTFVGFALFELIKQLKIHPLQYLLVGLALAIFFLLLVSLSEHIPFWQAYLVSAAACIGLQGFYLSGVLRSWKYALVFSTMLTLLYGVLYLLLASETNSLLMGSLLLFGILAVIMWITRKMDWYELSNRALGKPAAPPTLP</sequence>
<feature type="transmembrane region" description="Helical" evidence="1">
    <location>
        <begin position="359"/>
        <end position="380"/>
    </location>
</feature>
<dbReference type="RefSeq" id="WP_132864613.1">
    <property type="nucleotide sequence ID" value="NZ_JAYFUH010000063.1"/>
</dbReference>
<keyword evidence="1" id="KW-0472">Membrane</keyword>
<keyword evidence="1" id="KW-0812">Transmembrane</keyword>
<feature type="transmembrane region" description="Helical" evidence="1">
    <location>
        <begin position="387"/>
        <end position="406"/>
    </location>
</feature>
<dbReference type="Pfam" id="PF06123">
    <property type="entry name" value="CreD"/>
    <property type="match status" value="1"/>
</dbReference>
<evidence type="ECO:0000256" key="1">
    <source>
        <dbReference type="SAM" id="Phobius"/>
    </source>
</evidence>
<dbReference type="Proteomes" id="UP001301653">
    <property type="component" value="Unassembled WGS sequence"/>
</dbReference>
<reference evidence="2 3" key="1">
    <citation type="submission" date="2023-12" db="EMBL/GenBank/DDBJ databases">
        <title>Stenotrophomonas guangdongensis sp. nov., isolated from wilted pepper plants (Capsicum annuum).</title>
        <authorList>
            <person name="Qiu M."/>
            <person name="Li Y."/>
            <person name="Liu Q."/>
            <person name="Zhang X."/>
            <person name="Huang Y."/>
            <person name="Guo R."/>
            <person name="Hu M."/>
            <person name="Zhou J."/>
            <person name="Zhou X."/>
        </authorList>
    </citation>
    <scope>NUCLEOTIDE SEQUENCE [LARGE SCALE GENOMIC DNA]</scope>
    <source>
        <strain evidence="2 3">MH1</strain>
    </source>
</reference>
<organism evidence="2 3">
    <name type="scientific">Stenotrophomonas capsici</name>
    <dbReference type="NCBI Taxonomy" id="3110230"/>
    <lineage>
        <taxon>Bacteria</taxon>
        <taxon>Pseudomonadati</taxon>
        <taxon>Pseudomonadota</taxon>
        <taxon>Gammaproteobacteria</taxon>
        <taxon>Lysobacterales</taxon>
        <taxon>Lysobacteraceae</taxon>
        <taxon>Stenotrophomonas</taxon>
    </lineage>
</organism>
<proteinExistence type="predicted"/>
<dbReference type="EMBL" id="JAYFUH010000063">
    <property type="protein sequence ID" value="MEA5666903.1"/>
    <property type="molecule type" value="Genomic_DNA"/>
</dbReference>
<feature type="transmembrane region" description="Helical" evidence="1">
    <location>
        <begin position="412"/>
        <end position="430"/>
    </location>
</feature>
<keyword evidence="1" id="KW-1133">Transmembrane helix</keyword>
<dbReference type="PANTHER" id="PTHR30092">
    <property type="entry name" value="INNER MEMBRANE PROTEIN CRED"/>
    <property type="match status" value="1"/>
</dbReference>
<evidence type="ECO:0000313" key="3">
    <source>
        <dbReference type="Proteomes" id="UP001301653"/>
    </source>
</evidence>
<feature type="transmembrane region" description="Helical" evidence="1">
    <location>
        <begin position="308"/>
        <end position="326"/>
    </location>
</feature>
<dbReference type="InterPro" id="IPR010364">
    <property type="entry name" value="Uncharacterised_IM_CreD"/>
</dbReference>
<accession>A0ABU5V0M3</accession>
<dbReference type="PIRSF" id="PIRSF004548">
    <property type="entry name" value="CreD"/>
    <property type="match status" value="1"/>
</dbReference>
<evidence type="ECO:0000313" key="2">
    <source>
        <dbReference type="EMBL" id="MEA5666903.1"/>
    </source>
</evidence>
<gene>
    <name evidence="2" type="primary">creD</name>
    <name evidence="2" type="ORF">VA603_05060</name>
</gene>
<feature type="transmembrane region" description="Helical" evidence="1">
    <location>
        <begin position="333"/>
        <end position="353"/>
    </location>
</feature>
<name>A0ABU5V0M3_9GAMM</name>